<protein>
    <submittedName>
        <fullName evidence="2">Uncharacterized protein</fullName>
    </submittedName>
</protein>
<feature type="region of interest" description="Disordered" evidence="1">
    <location>
        <begin position="1"/>
        <end position="77"/>
    </location>
</feature>
<evidence type="ECO:0000313" key="2">
    <source>
        <dbReference type="EMBL" id="RUS74612.1"/>
    </source>
</evidence>
<feature type="compositionally biased region" description="Basic and acidic residues" evidence="1">
    <location>
        <begin position="17"/>
        <end position="31"/>
    </location>
</feature>
<dbReference type="OrthoDB" id="6162540at2759"/>
<gene>
    <name evidence="2" type="ORF">EGW08_017634</name>
</gene>
<sequence length="716" mass="78876">MKDMFPDNNQQQICECETMKEPKEPVGEKPEMSIPYEEESVLTTNTDLPKELNSEKERVSKVNTHPSCSTFDEDQMETDDVSKKLANSDNVTSDSLEEHLIRTDRNENHSVSTPEENRENVTGGGLDFNSSTIQASNAFVATADDKNSIISTHIPSAGVKQVISSENKHILSSTESEICELLKENYNQPPDSSDEVERDKSHCQFYSESYQIQSTTNLQDNSLCTTANKTPVTKICDKCTVDDQFKHSSCPLLQSSNPTLTVQKSGVADTVSCISHENNNVLDTETVDKRIFEEDKSENSSIVDRDQYEEDPLKGCSYIEEEALSSYKQHSNDQMEVDNESYDEETGRAFVSPSIYQSYEENPLSAHFQTSDKNESLVVCPIIAEYNTCSGESSVSSPELRPPVSINNVEILLPNASAHTQTSTHNILNETAESFLPSGVLTSSTSSSKASVSLSISSSEEASQIFGLAIDEHEGALCTGDQNFKTSAACQTPLVPLMHSNQTCPTVSCVNQPAFKAVMNRGIPQQTLLTSALHFAQHQARCNSVMGHHRASVAARSTVLQQHVGATAMFHQRTMTNDGRTLLLQQSTMTTSQGAVAQQALLQQRLAAQTVLHQTSISRHQAVQQSMLRLPGRQIVDATLYPKTQSTIIAGGANALTGQRLIQSGSQNQLMQHFARQRYLGGPIVPQQRRVQMVTGGPMRIKMAYPRWTLTMDSNT</sequence>
<proteinExistence type="predicted"/>
<dbReference type="Proteomes" id="UP000271974">
    <property type="component" value="Unassembled WGS sequence"/>
</dbReference>
<feature type="compositionally biased region" description="Polar residues" evidence="1">
    <location>
        <begin position="61"/>
        <end position="70"/>
    </location>
</feature>
<dbReference type="AlphaFoldDB" id="A0A433SZA2"/>
<reference evidence="2 3" key="1">
    <citation type="submission" date="2019-01" db="EMBL/GenBank/DDBJ databases">
        <title>A draft genome assembly of the solar-powered sea slug Elysia chlorotica.</title>
        <authorList>
            <person name="Cai H."/>
            <person name="Li Q."/>
            <person name="Fang X."/>
            <person name="Li J."/>
            <person name="Curtis N.E."/>
            <person name="Altenburger A."/>
            <person name="Shibata T."/>
            <person name="Feng M."/>
            <person name="Maeda T."/>
            <person name="Schwartz J.A."/>
            <person name="Shigenobu S."/>
            <person name="Lundholm N."/>
            <person name="Nishiyama T."/>
            <person name="Yang H."/>
            <person name="Hasebe M."/>
            <person name="Li S."/>
            <person name="Pierce S.K."/>
            <person name="Wang J."/>
        </authorList>
    </citation>
    <scope>NUCLEOTIDE SEQUENCE [LARGE SCALE GENOMIC DNA]</scope>
    <source>
        <strain evidence="2">EC2010</strain>
        <tissue evidence="2">Whole organism of an adult</tissue>
    </source>
</reference>
<organism evidence="2 3">
    <name type="scientific">Elysia chlorotica</name>
    <name type="common">Eastern emerald elysia</name>
    <name type="synonym">Sea slug</name>
    <dbReference type="NCBI Taxonomy" id="188477"/>
    <lineage>
        <taxon>Eukaryota</taxon>
        <taxon>Metazoa</taxon>
        <taxon>Spiralia</taxon>
        <taxon>Lophotrochozoa</taxon>
        <taxon>Mollusca</taxon>
        <taxon>Gastropoda</taxon>
        <taxon>Heterobranchia</taxon>
        <taxon>Euthyneura</taxon>
        <taxon>Panpulmonata</taxon>
        <taxon>Sacoglossa</taxon>
        <taxon>Placobranchoidea</taxon>
        <taxon>Plakobranchidae</taxon>
        <taxon>Elysia</taxon>
    </lineage>
</organism>
<feature type="compositionally biased region" description="Basic and acidic residues" evidence="1">
    <location>
        <begin position="48"/>
        <end position="60"/>
    </location>
</feature>
<dbReference type="EMBL" id="RQTK01000815">
    <property type="protein sequence ID" value="RUS74612.1"/>
    <property type="molecule type" value="Genomic_DNA"/>
</dbReference>
<evidence type="ECO:0000313" key="3">
    <source>
        <dbReference type="Proteomes" id="UP000271974"/>
    </source>
</evidence>
<keyword evidence="3" id="KW-1185">Reference proteome</keyword>
<evidence type="ECO:0000256" key="1">
    <source>
        <dbReference type="SAM" id="MobiDB-lite"/>
    </source>
</evidence>
<comment type="caution">
    <text evidence="2">The sequence shown here is derived from an EMBL/GenBank/DDBJ whole genome shotgun (WGS) entry which is preliminary data.</text>
</comment>
<accession>A0A433SZA2</accession>
<name>A0A433SZA2_ELYCH</name>